<evidence type="ECO:0000313" key="2">
    <source>
        <dbReference type="Proteomes" id="UP000324222"/>
    </source>
</evidence>
<reference evidence="1 2" key="1">
    <citation type="submission" date="2019-05" db="EMBL/GenBank/DDBJ databases">
        <title>Another draft genome of Portunus trituberculatus and its Hox gene families provides insights of decapod evolution.</title>
        <authorList>
            <person name="Jeong J.-H."/>
            <person name="Song I."/>
            <person name="Kim S."/>
            <person name="Choi T."/>
            <person name="Kim D."/>
            <person name="Ryu S."/>
            <person name="Kim W."/>
        </authorList>
    </citation>
    <scope>NUCLEOTIDE SEQUENCE [LARGE SCALE GENOMIC DNA]</scope>
    <source>
        <tissue evidence="1">Muscle</tissue>
    </source>
</reference>
<evidence type="ECO:0000313" key="1">
    <source>
        <dbReference type="EMBL" id="MPC40482.1"/>
    </source>
</evidence>
<name>A0A5B7F1R8_PORTR</name>
<accession>A0A5B7F1R8</accession>
<protein>
    <submittedName>
        <fullName evidence="1">Uncharacterized protein</fullName>
    </submittedName>
</protein>
<gene>
    <name evidence="1" type="ORF">E2C01_034042</name>
</gene>
<dbReference type="Proteomes" id="UP000324222">
    <property type="component" value="Unassembled WGS sequence"/>
</dbReference>
<keyword evidence="2" id="KW-1185">Reference proteome</keyword>
<comment type="caution">
    <text evidence="1">The sequence shown here is derived from an EMBL/GenBank/DDBJ whole genome shotgun (WGS) entry which is preliminary data.</text>
</comment>
<proteinExistence type="predicted"/>
<sequence>MDGDSSSSNLPPPLLSYPSPAFTYDWHGTAAKTVSIRCKGGLELPPSAGVPAYAGPLFQHGSSHQVPPHWSTTSILLSIQ</sequence>
<organism evidence="1 2">
    <name type="scientific">Portunus trituberculatus</name>
    <name type="common">Swimming crab</name>
    <name type="synonym">Neptunus trituberculatus</name>
    <dbReference type="NCBI Taxonomy" id="210409"/>
    <lineage>
        <taxon>Eukaryota</taxon>
        <taxon>Metazoa</taxon>
        <taxon>Ecdysozoa</taxon>
        <taxon>Arthropoda</taxon>
        <taxon>Crustacea</taxon>
        <taxon>Multicrustacea</taxon>
        <taxon>Malacostraca</taxon>
        <taxon>Eumalacostraca</taxon>
        <taxon>Eucarida</taxon>
        <taxon>Decapoda</taxon>
        <taxon>Pleocyemata</taxon>
        <taxon>Brachyura</taxon>
        <taxon>Eubrachyura</taxon>
        <taxon>Portunoidea</taxon>
        <taxon>Portunidae</taxon>
        <taxon>Portuninae</taxon>
        <taxon>Portunus</taxon>
    </lineage>
</organism>
<dbReference type="EMBL" id="VSRR010004707">
    <property type="protein sequence ID" value="MPC40482.1"/>
    <property type="molecule type" value="Genomic_DNA"/>
</dbReference>
<dbReference type="AlphaFoldDB" id="A0A5B7F1R8"/>